<organism evidence="2 3">
    <name type="scientific">Flaviaesturariibacter flavus</name>
    <dbReference type="NCBI Taxonomy" id="2502780"/>
    <lineage>
        <taxon>Bacteria</taxon>
        <taxon>Pseudomonadati</taxon>
        <taxon>Bacteroidota</taxon>
        <taxon>Chitinophagia</taxon>
        <taxon>Chitinophagales</taxon>
        <taxon>Chitinophagaceae</taxon>
        <taxon>Flaviaestuariibacter</taxon>
    </lineage>
</organism>
<dbReference type="InterPro" id="IPR052194">
    <property type="entry name" value="MESH1"/>
</dbReference>
<proteinExistence type="predicted"/>
<dbReference type="PANTHER" id="PTHR46246:SF1">
    <property type="entry name" value="GUANOSINE-3',5'-BIS(DIPHOSPHATE) 3'-PYROPHOSPHOHYDROLASE MESH1"/>
    <property type="match status" value="1"/>
</dbReference>
<comment type="caution">
    <text evidence="2">The sequence shown here is derived from an EMBL/GenBank/DDBJ whole genome shotgun (WGS) entry which is preliminary data.</text>
</comment>
<dbReference type="RefSeq" id="WP_131449446.1">
    <property type="nucleotide sequence ID" value="NZ_SJZI01000042.1"/>
</dbReference>
<gene>
    <name evidence="2" type="ORF">EPD60_10720</name>
</gene>
<dbReference type="AlphaFoldDB" id="A0A4R1BBQ6"/>
<evidence type="ECO:0000259" key="1">
    <source>
        <dbReference type="SMART" id="SM00471"/>
    </source>
</evidence>
<dbReference type="Proteomes" id="UP000295334">
    <property type="component" value="Unassembled WGS sequence"/>
</dbReference>
<evidence type="ECO:0000313" key="3">
    <source>
        <dbReference type="Proteomes" id="UP000295334"/>
    </source>
</evidence>
<feature type="domain" description="HD/PDEase" evidence="1">
    <location>
        <begin position="24"/>
        <end position="144"/>
    </location>
</feature>
<protein>
    <submittedName>
        <fullName evidence="2">HD domain-containing protein</fullName>
    </submittedName>
</protein>
<reference evidence="2 3" key="1">
    <citation type="submission" date="2019-03" db="EMBL/GenBank/DDBJ databases">
        <authorList>
            <person name="Kim M.K.M."/>
        </authorList>
    </citation>
    <scope>NUCLEOTIDE SEQUENCE [LARGE SCALE GENOMIC DNA]</scope>
    <source>
        <strain evidence="2 3">17J68-12</strain>
    </source>
</reference>
<evidence type="ECO:0000313" key="2">
    <source>
        <dbReference type="EMBL" id="TCJ14455.1"/>
    </source>
</evidence>
<dbReference type="SUPFAM" id="SSF109604">
    <property type="entry name" value="HD-domain/PDEase-like"/>
    <property type="match status" value="1"/>
</dbReference>
<dbReference type="SMART" id="SM00471">
    <property type="entry name" value="HDc"/>
    <property type="match status" value="1"/>
</dbReference>
<dbReference type="OrthoDB" id="9802385at2"/>
<accession>A0A4R1BBQ6</accession>
<dbReference type="InterPro" id="IPR003607">
    <property type="entry name" value="HD/PDEase_dom"/>
</dbReference>
<dbReference type="Pfam" id="PF13328">
    <property type="entry name" value="HD_4"/>
    <property type="match status" value="1"/>
</dbReference>
<dbReference type="GO" id="GO:0008893">
    <property type="term" value="F:guanosine-3',5'-bis(diphosphate) 3'-diphosphatase activity"/>
    <property type="evidence" value="ECO:0007669"/>
    <property type="project" value="TreeGrafter"/>
</dbReference>
<dbReference type="Gene3D" id="1.10.3210.10">
    <property type="entry name" value="Hypothetical protein af1432"/>
    <property type="match status" value="1"/>
</dbReference>
<dbReference type="PANTHER" id="PTHR46246">
    <property type="entry name" value="GUANOSINE-3',5'-BIS(DIPHOSPHATE) 3'-PYROPHOSPHOHYDROLASE MESH1"/>
    <property type="match status" value="1"/>
</dbReference>
<keyword evidence="3" id="KW-1185">Reference proteome</keyword>
<name>A0A4R1BBQ6_9BACT</name>
<sequence length="191" mass="21858">MDPVLEQVRDFADSAHGGQLRKYSPDRYIVHPVRVMECCAAHGATRAQQAAALLHDVLEDTRVTEEDLLRFLRTVMEEAEALHTLTLVVELTDVYTTSAYPKWKRRRRKEEEAERMRHISAEAQTIKYADILDNTLDITQNDPGFAFKFLRECRQLLRVMTAGDAELRAEAQALIARCIDSLPHSGRHERG</sequence>
<dbReference type="EMBL" id="SJZI01000042">
    <property type="protein sequence ID" value="TCJ14455.1"/>
    <property type="molecule type" value="Genomic_DNA"/>
</dbReference>